<evidence type="ECO:0000256" key="12">
    <source>
        <dbReference type="ARBA" id="ARBA00022982"/>
    </source>
</evidence>
<dbReference type="AlphaFoldDB" id="A3VBV6"/>
<feature type="transmembrane region" description="Helical" evidence="16">
    <location>
        <begin position="97"/>
        <end position="119"/>
    </location>
</feature>
<dbReference type="UniPathway" id="UPA00223"/>
<sequence length="125" mass="13746">MRYQTDRARVEGLGSAKQGTGHFWEQRISAIALLFLVPLFVFPFAYNLGDGYEAVRAAYAHPVNAIIAIAFFLTAFLHLFQGVQVVVEDYVHGRAGMVIIIATRLLCTLFALVGVYAVIRISLGA</sequence>
<dbReference type="Gene3D" id="1.20.1300.10">
    <property type="entry name" value="Fumarate reductase/succinate dehydrogenase, transmembrane subunit"/>
    <property type="match status" value="1"/>
</dbReference>
<feature type="transmembrane region" description="Helical" evidence="16">
    <location>
        <begin position="28"/>
        <end position="46"/>
    </location>
</feature>
<dbReference type="STRING" id="314271.RB2654_17256"/>
<comment type="subcellular location">
    <subcellularLocation>
        <location evidence="3">Membrane</location>
        <topology evidence="3">Multi-pass membrane protein</topology>
    </subcellularLocation>
</comment>
<dbReference type="SUPFAM" id="SSF81343">
    <property type="entry name" value="Fumarate reductase respiratory complex transmembrane subunits"/>
    <property type="match status" value="1"/>
</dbReference>
<feature type="transmembrane region" description="Helical" evidence="16">
    <location>
        <begin position="58"/>
        <end position="77"/>
    </location>
</feature>
<organism evidence="17 18">
    <name type="scientific">Maritimibacter alkaliphilus HTCC2654</name>
    <dbReference type="NCBI Taxonomy" id="314271"/>
    <lineage>
        <taxon>Bacteria</taxon>
        <taxon>Pseudomonadati</taxon>
        <taxon>Pseudomonadota</taxon>
        <taxon>Alphaproteobacteria</taxon>
        <taxon>Rhodobacterales</taxon>
        <taxon>Roseobacteraceae</taxon>
        <taxon>Maritimibacter</taxon>
    </lineage>
</organism>
<evidence type="ECO:0000256" key="2">
    <source>
        <dbReference type="ARBA" id="ARBA00004050"/>
    </source>
</evidence>
<keyword evidence="12" id="KW-0249">Electron transport</keyword>
<evidence type="ECO:0000256" key="1">
    <source>
        <dbReference type="ARBA" id="ARBA00001971"/>
    </source>
</evidence>
<keyword evidence="18" id="KW-1185">Reference proteome</keyword>
<dbReference type="EMBL" id="AAMT01000002">
    <property type="protein sequence ID" value="EAQ14439.1"/>
    <property type="molecule type" value="Genomic_DNA"/>
</dbReference>
<comment type="function">
    <text evidence="2">Membrane-anchoring subunit of succinate dehydrogenase (SDH).</text>
</comment>
<dbReference type="InterPro" id="IPR000701">
    <property type="entry name" value="SuccDH_FuR_B_TM-su"/>
</dbReference>
<dbReference type="Proteomes" id="UP000002931">
    <property type="component" value="Unassembled WGS sequence"/>
</dbReference>
<dbReference type="Pfam" id="PF01127">
    <property type="entry name" value="Sdh_cyt"/>
    <property type="match status" value="1"/>
</dbReference>
<keyword evidence="11" id="KW-0479">Metal-binding</keyword>
<evidence type="ECO:0000256" key="7">
    <source>
        <dbReference type="ARBA" id="ARBA00022448"/>
    </source>
</evidence>
<gene>
    <name evidence="17" type="ORF">RB2654_17256</name>
</gene>
<dbReference type="CDD" id="cd03495">
    <property type="entry name" value="SQR_TypeC_SdhD_like"/>
    <property type="match status" value="1"/>
</dbReference>
<evidence type="ECO:0000313" key="18">
    <source>
        <dbReference type="Proteomes" id="UP000002931"/>
    </source>
</evidence>
<evidence type="ECO:0000256" key="15">
    <source>
        <dbReference type="ARBA" id="ARBA00023136"/>
    </source>
</evidence>
<name>A3VBV6_9RHOB</name>
<comment type="pathway">
    <text evidence="4">Carbohydrate metabolism; tricarboxylic acid cycle.</text>
</comment>
<keyword evidence="13 16" id="KW-1133">Transmembrane helix</keyword>
<proteinExistence type="predicted"/>
<dbReference type="GO" id="GO:0020037">
    <property type="term" value="F:heme binding"/>
    <property type="evidence" value="ECO:0007669"/>
    <property type="project" value="InterPro"/>
</dbReference>
<dbReference type="InterPro" id="IPR014312">
    <property type="entry name" value="Succ_DH_anchor"/>
</dbReference>
<evidence type="ECO:0000256" key="16">
    <source>
        <dbReference type="SAM" id="Phobius"/>
    </source>
</evidence>
<evidence type="ECO:0000256" key="10">
    <source>
        <dbReference type="ARBA" id="ARBA00022692"/>
    </source>
</evidence>
<keyword evidence="15 16" id="KW-0472">Membrane</keyword>
<comment type="cofactor">
    <cofactor evidence="1">
        <name>heme</name>
        <dbReference type="ChEBI" id="CHEBI:30413"/>
    </cofactor>
</comment>
<dbReference type="OrthoDB" id="9809280at2"/>
<keyword evidence="7" id="KW-0813">Transport</keyword>
<evidence type="ECO:0000256" key="3">
    <source>
        <dbReference type="ARBA" id="ARBA00004141"/>
    </source>
</evidence>
<evidence type="ECO:0000256" key="4">
    <source>
        <dbReference type="ARBA" id="ARBA00005163"/>
    </source>
</evidence>
<evidence type="ECO:0000256" key="8">
    <source>
        <dbReference type="ARBA" id="ARBA00022532"/>
    </source>
</evidence>
<accession>A3VBV6</accession>
<keyword evidence="9" id="KW-0349">Heme</keyword>
<keyword evidence="10 16" id="KW-0812">Transmembrane</keyword>
<evidence type="ECO:0000256" key="11">
    <source>
        <dbReference type="ARBA" id="ARBA00022723"/>
    </source>
</evidence>
<protein>
    <recommendedName>
        <fullName evidence="6">Succinate dehydrogenase hydrophobic membrane anchor subunit</fullName>
    </recommendedName>
</protein>
<dbReference type="HOGENOM" id="CLU_151315_0_0_5"/>
<evidence type="ECO:0000256" key="5">
    <source>
        <dbReference type="ARBA" id="ARBA00011558"/>
    </source>
</evidence>
<dbReference type="GO" id="GO:0016020">
    <property type="term" value="C:membrane"/>
    <property type="evidence" value="ECO:0007669"/>
    <property type="project" value="UniProtKB-SubCell"/>
</dbReference>
<keyword evidence="8" id="KW-0816">Tricarboxylic acid cycle</keyword>
<dbReference type="GO" id="GO:0046872">
    <property type="term" value="F:metal ion binding"/>
    <property type="evidence" value="ECO:0007669"/>
    <property type="project" value="UniProtKB-KW"/>
</dbReference>
<dbReference type="GO" id="GO:0006099">
    <property type="term" value="P:tricarboxylic acid cycle"/>
    <property type="evidence" value="ECO:0007669"/>
    <property type="project" value="UniProtKB-UniPathway"/>
</dbReference>
<dbReference type="RefSeq" id="WP_008333881.1">
    <property type="nucleotide sequence ID" value="NZ_CH902578.1"/>
</dbReference>
<evidence type="ECO:0000313" key="17">
    <source>
        <dbReference type="EMBL" id="EAQ14439.1"/>
    </source>
</evidence>
<dbReference type="NCBIfam" id="TIGR02968">
    <property type="entry name" value="succ_dehyd_anc"/>
    <property type="match status" value="1"/>
</dbReference>
<evidence type="ECO:0000256" key="9">
    <source>
        <dbReference type="ARBA" id="ARBA00022617"/>
    </source>
</evidence>
<keyword evidence="14" id="KW-0408">Iron</keyword>
<evidence type="ECO:0000256" key="13">
    <source>
        <dbReference type="ARBA" id="ARBA00022989"/>
    </source>
</evidence>
<dbReference type="InterPro" id="IPR034804">
    <property type="entry name" value="SQR/QFR_C/D"/>
</dbReference>
<reference evidence="17 18" key="1">
    <citation type="journal article" date="2010" name="J. Bacteriol.">
        <title>Genome sequences of Pelagibaca bermudensis HTCC2601T and Maritimibacter alkaliphilus HTCC2654T, the type strains of two marine Roseobacter genera.</title>
        <authorList>
            <person name="Thrash J.C."/>
            <person name="Cho J.C."/>
            <person name="Ferriera S."/>
            <person name="Johnson J."/>
            <person name="Vergin K.L."/>
            <person name="Giovannoni S.J."/>
        </authorList>
    </citation>
    <scope>NUCLEOTIDE SEQUENCE [LARGE SCALE GENOMIC DNA]</scope>
    <source>
        <strain evidence="17 18">HTCC2654</strain>
    </source>
</reference>
<evidence type="ECO:0000256" key="6">
    <source>
        <dbReference type="ARBA" id="ARBA00019425"/>
    </source>
</evidence>
<dbReference type="eggNOG" id="COG2142">
    <property type="taxonomic scope" value="Bacteria"/>
</dbReference>
<comment type="subunit">
    <text evidence="5">Part of an enzyme complex containing four subunits: a flavoprotein, an iron-sulfur protein, plus two membrane-anchoring proteins, SdhC and SdhD.</text>
</comment>
<evidence type="ECO:0000256" key="14">
    <source>
        <dbReference type="ARBA" id="ARBA00023004"/>
    </source>
</evidence>
<comment type="caution">
    <text evidence="17">The sequence shown here is derived from an EMBL/GenBank/DDBJ whole genome shotgun (WGS) entry which is preliminary data.</text>
</comment>